<sequence>MAETLAPYAVACSRGRSGCQRCKDEAIACTYSRSGVIRRNRKRKHHTAVADQPSPAIVPPHHASEAATSSLQSNLATDIEVTRERLRGLDTSPHDSLGALSSLAEACAAVWHDAWELDKTCHKFFLFEDRAISWVNAFVAGLKRGRPLFSSVPPEVLDHLRASRPQQVQDRAWLVMYYGIILRIVSSTDPGDESTKEKLRCNLWLALNDARLLLEPSEPNIQALIVLAVDVEEFTKPSLCWMLVTTACRMLQALGVSHRRFDSRTQERRVIMFWHLNLVDIGLALIFGRPPTFHRGMAREIPVPTLDRLLPFQPHLTSAGAPALFGAHYIHQMFLLSRVMADIWSCLHEETTPNDRSIESTSENLESWYRQAQRVLEAAALAEKPFLDANSAASIDLGLCSVSFQYEYLFILLARSSTRMRVQCIESSKRMLRLLENMVSDSEEPYGGIVWQLLCGPFTPFLDLFGELLSNGKGESKENKEALAAMEQLPVFLNKMSSRNSLAAKLGRIAVVLVHHARSVIRPQGRRTGDEAPGSTPKGALPDHWPSTPSMLNWDSFFNHAIAAPVPGQPQVENYDAEPSDLTTWTNDFFGNAFVDWVGWDDPV</sequence>
<accession>A0A0D2IKS7</accession>
<feature type="region of interest" description="Disordered" evidence="2">
    <location>
        <begin position="40"/>
        <end position="72"/>
    </location>
</feature>
<dbReference type="GO" id="GO:0006351">
    <property type="term" value="P:DNA-templated transcription"/>
    <property type="evidence" value="ECO:0007669"/>
    <property type="project" value="InterPro"/>
</dbReference>
<protein>
    <recommendedName>
        <fullName evidence="3">Xylanolytic transcriptional activator regulatory domain-containing protein</fullName>
    </recommendedName>
</protein>
<proteinExistence type="predicted"/>
<dbReference type="InterPro" id="IPR007219">
    <property type="entry name" value="XnlR_reg_dom"/>
</dbReference>
<dbReference type="Pfam" id="PF04082">
    <property type="entry name" value="Fungal_trans"/>
    <property type="match status" value="1"/>
</dbReference>
<dbReference type="GeneID" id="25295435"/>
<organism evidence="4 5">
    <name type="scientific">Rhinocladiella mackenziei CBS 650.93</name>
    <dbReference type="NCBI Taxonomy" id="1442369"/>
    <lineage>
        <taxon>Eukaryota</taxon>
        <taxon>Fungi</taxon>
        <taxon>Dikarya</taxon>
        <taxon>Ascomycota</taxon>
        <taxon>Pezizomycotina</taxon>
        <taxon>Eurotiomycetes</taxon>
        <taxon>Chaetothyriomycetidae</taxon>
        <taxon>Chaetothyriales</taxon>
        <taxon>Herpotrichiellaceae</taxon>
        <taxon>Rhinocladiella</taxon>
    </lineage>
</organism>
<dbReference type="AlphaFoldDB" id="A0A0D2IKS7"/>
<dbReference type="HOGENOM" id="CLU_516777_0_0_1"/>
<dbReference type="STRING" id="1442369.A0A0D2IKS7"/>
<evidence type="ECO:0000256" key="2">
    <source>
        <dbReference type="SAM" id="MobiDB-lite"/>
    </source>
</evidence>
<dbReference type="VEuPathDB" id="FungiDB:Z518_07364"/>
<dbReference type="RefSeq" id="XP_013270947.1">
    <property type="nucleotide sequence ID" value="XM_013415493.1"/>
</dbReference>
<feature type="domain" description="Xylanolytic transcriptional activator regulatory" evidence="3">
    <location>
        <begin position="240"/>
        <end position="312"/>
    </location>
</feature>
<dbReference type="GO" id="GO:0003700">
    <property type="term" value="F:DNA-binding transcription factor activity"/>
    <property type="evidence" value="ECO:0007669"/>
    <property type="project" value="InterPro"/>
</dbReference>
<evidence type="ECO:0000313" key="4">
    <source>
        <dbReference type="EMBL" id="KIX03811.1"/>
    </source>
</evidence>
<evidence type="ECO:0000259" key="3">
    <source>
        <dbReference type="SMART" id="SM00906"/>
    </source>
</evidence>
<dbReference type="PANTHER" id="PTHR46910">
    <property type="entry name" value="TRANSCRIPTION FACTOR PDR1"/>
    <property type="match status" value="1"/>
</dbReference>
<feature type="region of interest" description="Disordered" evidence="2">
    <location>
        <begin position="522"/>
        <end position="545"/>
    </location>
</feature>
<gene>
    <name evidence="4" type="ORF">Z518_07364</name>
</gene>
<dbReference type="OrthoDB" id="103819at2759"/>
<dbReference type="GO" id="GO:0008270">
    <property type="term" value="F:zinc ion binding"/>
    <property type="evidence" value="ECO:0007669"/>
    <property type="project" value="InterPro"/>
</dbReference>
<dbReference type="InterPro" id="IPR050987">
    <property type="entry name" value="AtrR-like"/>
</dbReference>
<reference evidence="4 5" key="1">
    <citation type="submission" date="2015-01" db="EMBL/GenBank/DDBJ databases">
        <title>The Genome Sequence of Rhinocladiella mackenzie CBS 650.93.</title>
        <authorList>
            <consortium name="The Broad Institute Genomics Platform"/>
            <person name="Cuomo C."/>
            <person name="de Hoog S."/>
            <person name="Gorbushina A."/>
            <person name="Stielow B."/>
            <person name="Teixiera M."/>
            <person name="Abouelleil A."/>
            <person name="Chapman S.B."/>
            <person name="Priest M."/>
            <person name="Young S.K."/>
            <person name="Wortman J."/>
            <person name="Nusbaum C."/>
            <person name="Birren B."/>
        </authorList>
    </citation>
    <scope>NUCLEOTIDE SEQUENCE [LARGE SCALE GENOMIC DNA]</scope>
    <source>
        <strain evidence="4 5">CBS 650.93</strain>
    </source>
</reference>
<dbReference type="Proteomes" id="UP000053617">
    <property type="component" value="Unassembled WGS sequence"/>
</dbReference>
<evidence type="ECO:0000313" key="5">
    <source>
        <dbReference type="Proteomes" id="UP000053617"/>
    </source>
</evidence>
<name>A0A0D2IKS7_9EURO</name>
<dbReference type="EMBL" id="KN847479">
    <property type="protein sequence ID" value="KIX03811.1"/>
    <property type="molecule type" value="Genomic_DNA"/>
</dbReference>
<evidence type="ECO:0000256" key="1">
    <source>
        <dbReference type="ARBA" id="ARBA00023242"/>
    </source>
</evidence>
<dbReference type="CDD" id="cd12148">
    <property type="entry name" value="fungal_TF_MHR"/>
    <property type="match status" value="1"/>
</dbReference>
<dbReference type="SMART" id="SM00906">
    <property type="entry name" value="Fungal_trans"/>
    <property type="match status" value="1"/>
</dbReference>
<dbReference type="PANTHER" id="PTHR46910:SF5">
    <property type="entry name" value="ZN(II)2CYS6 TRANSCRIPTION FACTOR (EUROFUNG)"/>
    <property type="match status" value="1"/>
</dbReference>
<dbReference type="GO" id="GO:0003677">
    <property type="term" value="F:DNA binding"/>
    <property type="evidence" value="ECO:0007669"/>
    <property type="project" value="InterPro"/>
</dbReference>
<keyword evidence="1" id="KW-0539">Nucleus</keyword>
<keyword evidence="5" id="KW-1185">Reference proteome</keyword>